<reference evidence="2" key="1">
    <citation type="journal article" date="2024" name="Front. Bioeng. Biotechnol.">
        <title>Genome-scale model development and genomic sequencing of the oleaginous clade Lipomyces.</title>
        <authorList>
            <person name="Czajka J.J."/>
            <person name="Han Y."/>
            <person name="Kim J."/>
            <person name="Mondo S.J."/>
            <person name="Hofstad B.A."/>
            <person name="Robles A."/>
            <person name="Haridas S."/>
            <person name="Riley R."/>
            <person name="LaButti K."/>
            <person name="Pangilinan J."/>
            <person name="Andreopoulos W."/>
            <person name="Lipzen A."/>
            <person name="Yan J."/>
            <person name="Wang M."/>
            <person name="Ng V."/>
            <person name="Grigoriev I.V."/>
            <person name="Spatafora J.W."/>
            <person name="Magnuson J.K."/>
            <person name="Baker S.E."/>
            <person name="Pomraning K.R."/>
        </authorList>
    </citation>
    <scope>NUCLEOTIDE SEQUENCE [LARGE SCALE GENOMIC DNA]</scope>
    <source>
        <strain evidence="2">CBS 7786</strain>
    </source>
</reference>
<sequence length="158" mass="17526">MAMSSLLRTSAARRAMTSVRSSPAVFARGKATLPDLDYDFGALEPYISGEIMELHYTKHHQTYVNSYNVAVEKFESTSDVKAKVELQSLINFHGGGHLNHSLFWKNLAPRSSGGGELLESKSPLTKAIQGKYGSYDQLISAINTQVRAFTFQRVMTFC</sequence>
<organism evidence="1 2">
    <name type="scientific">Lipomyces kononenkoae</name>
    <name type="common">Yeast</name>
    <dbReference type="NCBI Taxonomy" id="34357"/>
    <lineage>
        <taxon>Eukaryota</taxon>
        <taxon>Fungi</taxon>
        <taxon>Dikarya</taxon>
        <taxon>Ascomycota</taxon>
        <taxon>Saccharomycotina</taxon>
        <taxon>Lipomycetes</taxon>
        <taxon>Lipomycetales</taxon>
        <taxon>Lipomycetaceae</taxon>
        <taxon>Lipomyces</taxon>
    </lineage>
</organism>
<protein>
    <submittedName>
        <fullName evidence="1">Manganese/iron superoxide dismutase</fullName>
    </submittedName>
</protein>
<accession>A0ACC3T0Y2</accession>
<name>A0ACC3T0Y2_LIPKO</name>
<comment type="caution">
    <text evidence="1">The sequence shown here is derived from an EMBL/GenBank/DDBJ whole genome shotgun (WGS) entry which is preliminary data.</text>
</comment>
<gene>
    <name evidence="1" type="ORF">V1525DRAFT_432950</name>
</gene>
<keyword evidence="2" id="KW-1185">Reference proteome</keyword>
<evidence type="ECO:0000313" key="2">
    <source>
        <dbReference type="Proteomes" id="UP001433508"/>
    </source>
</evidence>
<proteinExistence type="predicted"/>
<dbReference type="EMBL" id="MU971371">
    <property type="protein sequence ID" value="KAK9237330.1"/>
    <property type="molecule type" value="Genomic_DNA"/>
</dbReference>
<dbReference type="Proteomes" id="UP001433508">
    <property type="component" value="Unassembled WGS sequence"/>
</dbReference>
<evidence type="ECO:0000313" key="1">
    <source>
        <dbReference type="EMBL" id="KAK9237330.1"/>
    </source>
</evidence>